<dbReference type="Pfam" id="PF17871">
    <property type="entry name" value="AAA_lid_9"/>
    <property type="match status" value="1"/>
</dbReference>
<keyword evidence="15" id="KW-0645">Protease</keyword>
<feature type="domain" description="Clp R" evidence="14">
    <location>
        <begin position="42"/>
        <end position="184"/>
    </location>
</feature>
<dbReference type="InterPro" id="IPR018368">
    <property type="entry name" value="ClpA/B_CS1"/>
</dbReference>
<keyword evidence="16" id="KW-1185">Reference proteome</keyword>
<dbReference type="InterPro" id="IPR027417">
    <property type="entry name" value="P-loop_NTPase"/>
</dbReference>
<dbReference type="STRING" id="381665.SAMN05216554_2726"/>
<dbReference type="PROSITE" id="PS50151">
    <property type="entry name" value="UVR"/>
    <property type="match status" value="1"/>
</dbReference>
<keyword evidence="3 10" id="KW-0547">Nucleotide-binding</keyword>
<dbReference type="SUPFAM" id="SSF81923">
    <property type="entry name" value="Double Clp-N motif"/>
    <property type="match status" value="1"/>
</dbReference>
<dbReference type="InterPro" id="IPR001943">
    <property type="entry name" value="UVR_dom"/>
</dbReference>
<evidence type="ECO:0000256" key="7">
    <source>
        <dbReference type="ARBA" id="ARBA00023186"/>
    </source>
</evidence>
<dbReference type="Proteomes" id="UP000198891">
    <property type="component" value="Unassembled WGS sequence"/>
</dbReference>
<dbReference type="InterPro" id="IPR003593">
    <property type="entry name" value="AAA+_ATPase"/>
</dbReference>
<sequence>MPENFTPNEGSHAEGGSNSFDEFLARYLEGERAARAGRSIDLSKLISRRTQELLAQAGQYAIEHGHRELDALHILRTIAPQQPASDAIRGVGADPRAIAAAAEQRLPANSSDAVTQPALTQSAQRALFHAYQVARASGSTYIDPEHLFFALVINQDSPAGQVLAQAGVTPDALQEGMRQNVNTGSEGATNGDPTQTAGADGADASETPTLDKFGTDLTELARNGELDPVIGRLDEIEQTIEILSRRTKNNPVLVGEAGVGKTAIVDGIAQAIVDGSVPEQLRDKRVVSLDLPAMLAGTRFRGDFEERLTKLMDEISAHKSEIIVFIDEIHTVVGAGGSGEGGMDAGNILKPRLARGDLHLVGATTLKEYRGIEKDPALERRFSPVTVGEPSLDDSVLILQGLRPAYEEHHGVSYTDAALTAAVELSARYVSDRFLPDKAIDLIDQAGARLRLSLGKIPTVVDISALQADLASLESAKNAAVSAEHYEEASRIRDEIEDVQQQLAEATSVNRRVASERAAGGIDLDAVVDEAEIAAVISRATGIPVSRIGEVDRERLAALEGELHEHVIGQDDAVTVVAKAVRRNRTGMGDAHRPIGSFLFLGPTGVGKTELAKTLAASLFGSASNMIRFDMSEFGERHTVSRLVGAPPGYVGYDEAGQLTERVRRNPYSVVLFDEIEKAHPDVFNLLLQVLDDGRLTDGQGRTVDFRNTVVIMTSNLGSEFLASRSGAMGFVARAADGSDGNGFGSDKALRDRVMGKLREAMRPEFLNRIDEIVLFRKLEKAQLREIVSLLLGATRARLDAHEIELTVTDAAIDWMAENGYEPEYGARPLRRVIQRNVDDAIADLLVTGALVDGGSVTVDAASGSLSVRADAEAFAQAA</sequence>
<dbReference type="PANTHER" id="PTHR11638">
    <property type="entry name" value="ATP-DEPENDENT CLP PROTEASE"/>
    <property type="match status" value="1"/>
</dbReference>
<dbReference type="InterPro" id="IPR036628">
    <property type="entry name" value="Clp_N_dom_sf"/>
</dbReference>
<dbReference type="Pfam" id="PF00004">
    <property type="entry name" value="AAA"/>
    <property type="match status" value="1"/>
</dbReference>
<dbReference type="AlphaFoldDB" id="A0A1H3QTC2"/>
<accession>A0A1H3QTC2</accession>
<evidence type="ECO:0000256" key="11">
    <source>
        <dbReference type="SAM" id="Coils"/>
    </source>
</evidence>
<dbReference type="InterPro" id="IPR028299">
    <property type="entry name" value="ClpA/B_CS2"/>
</dbReference>
<dbReference type="GO" id="GO:0008233">
    <property type="term" value="F:peptidase activity"/>
    <property type="evidence" value="ECO:0007669"/>
    <property type="project" value="UniProtKB-KW"/>
</dbReference>
<dbReference type="GO" id="GO:0005524">
    <property type="term" value="F:ATP binding"/>
    <property type="evidence" value="ECO:0007669"/>
    <property type="project" value="UniProtKB-KW"/>
</dbReference>
<dbReference type="Pfam" id="PF07724">
    <property type="entry name" value="AAA_2"/>
    <property type="match status" value="1"/>
</dbReference>
<dbReference type="Pfam" id="PF10431">
    <property type="entry name" value="ClpB_D2-small"/>
    <property type="match status" value="1"/>
</dbReference>
<evidence type="ECO:0000256" key="3">
    <source>
        <dbReference type="ARBA" id="ARBA00022741"/>
    </source>
</evidence>
<dbReference type="InterPro" id="IPR019489">
    <property type="entry name" value="Clp_ATPase_C"/>
</dbReference>
<evidence type="ECO:0000256" key="12">
    <source>
        <dbReference type="SAM" id="MobiDB-lite"/>
    </source>
</evidence>
<dbReference type="SMART" id="SM00382">
    <property type="entry name" value="AAA"/>
    <property type="match status" value="2"/>
</dbReference>
<dbReference type="PRINTS" id="PR00300">
    <property type="entry name" value="CLPPROTEASEA"/>
</dbReference>
<dbReference type="CDD" id="cd00009">
    <property type="entry name" value="AAA"/>
    <property type="match status" value="1"/>
</dbReference>
<dbReference type="SMART" id="SM01086">
    <property type="entry name" value="ClpB_D2-small"/>
    <property type="match status" value="1"/>
</dbReference>
<evidence type="ECO:0000256" key="2">
    <source>
        <dbReference type="ARBA" id="ARBA00022737"/>
    </source>
</evidence>
<dbReference type="GO" id="GO:0006508">
    <property type="term" value="P:proteolysis"/>
    <property type="evidence" value="ECO:0007669"/>
    <property type="project" value="UniProtKB-KW"/>
</dbReference>
<dbReference type="InterPro" id="IPR004176">
    <property type="entry name" value="Clp_R_N"/>
</dbReference>
<evidence type="ECO:0000256" key="10">
    <source>
        <dbReference type="RuleBase" id="RU004432"/>
    </source>
</evidence>
<organism evidence="15 16">
    <name type="scientific">Herbiconiux ginsengi</name>
    <dbReference type="NCBI Taxonomy" id="381665"/>
    <lineage>
        <taxon>Bacteria</taxon>
        <taxon>Bacillati</taxon>
        <taxon>Actinomycetota</taxon>
        <taxon>Actinomycetes</taxon>
        <taxon>Micrococcales</taxon>
        <taxon>Microbacteriaceae</taxon>
        <taxon>Herbiconiux</taxon>
    </lineage>
</organism>
<dbReference type="RefSeq" id="WP_092554544.1">
    <property type="nucleotide sequence ID" value="NZ_FNPZ01000002.1"/>
</dbReference>
<dbReference type="InterPro" id="IPR041546">
    <property type="entry name" value="ClpA/ClpB_AAA_lid"/>
</dbReference>
<name>A0A1H3QTC2_9MICO</name>
<dbReference type="Pfam" id="PF02861">
    <property type="entry name" value="Clp_N"/>
    <property type="match status" value="1"/>
</dbReference>
<feature type="compositionally biased region" description="Polar residues" evidence="12">
    <location>
        <begin position="181"/>
        <end position="197"/>
    </location>
</feature>
<feature type="coiled-coil region" evidence="11">
    <location>
        <begin position="482"/>
        <end position="516"/>
    </location>
</feature>
<keyword evidence="15" id="KW-0378">Hydrolase</keyword>
<dbReference type="GO" id="GO:0034605">
    <property type="term" value="P:cellular response to heat"/>
    <property type="evidence" value="ECO:0007669"/>
    <property type="project" value="TreeGrafter"/>
</dbReference>
<keyword evidence="6 11" id="KW-0175">Coiled coil</keyword>
<dbReference type="CDD" id="cd19499">
    <property type="entry name" value="RecA-like_ClpB_Hsp104-like"/>
    <property type="match status" value="1"/>
</dbReference>
<dbReference type="InterPro" id="IPR050130">
    <property type="entry name" value="ClpA_ClpB"/>
</dbReference>
<dbReference type="PROSITE" id="PS51903">
    <property type="entry name" value="CLP_R"/>
    <property type="match status" value="1"/>
</dbReference>
<protein>
    <submittedName>
        <fullName evidence="15">ATP-dependent Clp protease ATP-binding subunit ClpC</fullName>
    </submittedName>
</protein>
<proteinExistence type="inferred from homology"/>
<gene>
    <name evidence="15" type="ORF">SAMN05216554_2726</name>
</gene>
<keyword evidence="7 10" id="KW-0143">Chaperone</keyword>
<dbReference type="InterPro" id="IPR003959">
    <property type="entry name" value="ATPase_AAA_core"/>
</dbReference>
<dbReference type="Gene3D" id="1.10.8.60">
    <property type="match status" value="2"/>
</dbReference>
<evidence type="ECO:0000256" key="8">
    <source>
        <dbReference type="ARBA" id="ARBA00026057"/>
    </source>
</evidence>
<dbReference type="GO" id="GO:0005737">
    <property type="term" value="C:cytoplasm"/>
    <property type="evidence" value="ECO:0007669"/>
    <property type="project" value="TreeGrafter"/>
</dbReference>
<dbReference type="EMBL" id="FNPZ01000002">
    <property type="protein sequence ID" value="SDZ16523.1"/>
    <property type="molecule type" value="Genomic_DNA"/>
</dbReference>
<evidence type="ECO:0000256" key="6">
    <source>
        <dbReference type="ARBA" id="ARBA00023054"/>
    </source>
</evidence>
<evidence type="ECO:0000259" key="14">
    <source>
        <dbReference type="PROSITE" id="PS51903"/>
    </source>
</evidence>
<comment type="subunit">
    <text evidence="8">Homohexamer. The oligomerization is ATP-dependent.</text>
</comment>
<dbReference type="PROSITE" id="PS00871">
    <property type="entry name" value="CLPAB_2"/>
    <property type="match status" value="1"/>
</dbReference>
<reference evidence="15 16" key="1">
    <citation type="submission" date="2016-10" db="EMBL/GenBank/DDBJ databases">
        <authorList>
            <person name="de Groot N.N."/>
        </authorList>
    </citation>
    <scope>NUCLEOTIDE SEQUENCE [LARGE SCALE GENOMIC DNA]</scope>
    <source>
        <strain evidence="15 16">CGMCC 4.3491</strain>
    </source>
</reference>
<keyword evidence="4 10" id="KW-0067">ATP-binding</keyword>
<evidence type="ECO:0000256" key="9">
    <source>
        <dbReference type="PROSITE-ProRule" id="PRU01251"/>
    </source>
</evidence>
<dbReference type="FunFam" id="3.40.50.300:FF:000025">
    <property type="entry name" value="ATP-dependent Clp protease subunit"/>
    <property type="match status" value="1"/>
</dbReference>
<keyword evidence="5" id="KW-0346">Stress response</keyword>
<dbReference type="GO" id="GO:0016887">
    <property type="term" value="F:ATP hydrolysis activity"/>
    <property type="evidence" value="ECO:0007669"/>
    <property type="project" value="InterPro"/>
</dbReference>
<dbReference type="PANTHER" id="PTHR11638:SF18">
    <property type="entry name" value="HEAT SHOCK PROTEIN 104"/>
    <property type="match status" value="1"/>
</dbReference>
<dbReference type="Gene3D" id="1.10.1780.10">
    <property type="entry name" value="Clp, N-terminal domain"/>
    <property type="match status" value="1"/>
</dbReference>
<dbReference type="Gene3D" id="4.10.860.10">
    <property type="entry name" value="UVR domain"/>
    <property type="match status" value="1"/>
</dbReference>
<feature type="region of interest" description="Disordered" evidence="12">
    <location>
        <begin position="181"/>
        <end position="208"/>
    </location>
</feature>
<evidence type="ECO:0000313" key="15">
    <source>
        <dbReference type="EMBL" id="SDZ16523.1"/>
    </source>
</evidence>
<evidence type="ECO:0000256" key="4">
    <source>
        <dbReference type="ARBA" id="ARBA00022840"/>
    </source>
</evidence>
<dbReference type="FunFam" id="3.40.50.300:FF:000010">
    <property type="entry name" value="Chaperone clpB 1, putative"/>
    <property type="match status" value="1"/>
</dbReference>
<evidence type="ECO:0000313" key="16">
    <source>
        <dbReference type="Proteomes" id="UP000198891"/>
    </source>
</evidence>
<dbReference type="InterPro" id="IPR001270">
    <property type="entry name" value="ClpA/B"/>
</dbReference>
<comment type="similarity">
    <text evidence="1 10">Belongs to the ClpA/ClpB family.</text>
</comment>
<keyword evidence="2 9" id="KW-0677">Repeat</keyword>
<dbReference type="SUPFAM" id="SSF52540">
    <property type="entry name" value="P-loop containing nucleoside triphosphate hydrolases"/>
    <property type="match status" value="2"/>
</dbReference>
<feature type="domain" description="UVR" evidence="13">
    <location>
        <begin position="467"/>
        <end position="502"/>
    </location>
</feature>
<evidence type="ECO:0000256" key="1">
    <source>
        <dbReference type="ARBA" id="ARBA00008675"/>
    </source>
</evidence>
<evidence type="ECO:0000256" key="5">
    <source>
        <dbReference type="ARBA" id="ARBA00023016"/>
    </source>
</evidence>
<evidence type="ECO:0000259" key="13">
    <source>
        <dbReference type="PROSITE" id="PS50151"/>
    </source>
</evidence>
<dbReference type="PROSITE" id="PS00870">
    <property type="entry name" value="CLPAB_1"/>
    <property type="match status" value="1"/>
</dbReference>
<dbReference type="Gene3D" id="3.40.50.300">
    <property type="entry name" value="P-loop containing nucleotide triphosphate hydrolases"/>
    <property type="match status" value="2"/>
</dbReference>
<dbReference type="OrthoDB" id="9803641at2"/>